<dbReference type="Proteomes" id="UP000243657">
    <property type="component" value="Unassembled WGS sequence"/>
</dbReference>
<keyword evidence="1" id="KW-1133">Transmembrane helix</keyword>
<name>A0A261F7H1_9BIFI</name>
<feature type="transmembrane region" description="Helical" evidence="1">
    <location>
        <begin position="55"/>
        <end position="74"/>
    </location>
</feature>
<evidence type="ECO:0000259" key="2">
    <source>
        <dbReference type="Pfam" id="PF07786"/>
    </source>
</evidence>
<feature type="transmembrane region" description="Helical" evidence="1">
    <location>
        <begin position="228"/>
        <end position="249"/>
    </location>
</feature>
<accession>A0A261F7H1</accession>
<keyword evidence="1" id="KW-0812">Transmembrane</keyword>
<sequence>MRYHLLDALRGFALVNMIAYHTLWDVVQTVPQTIPQNSAGALTPALLFTPAIHTWQQAIGFTFIFLAGFCFPLGRYPLRRGVELIALGEVISLVTFLAIADEPVRFGVLTLIGFGMLLLALVHAWTRTLHPAWMALLGVLSLAAFVVFHDVQSGGAQSWLYANSFTALLGFPPAGFVSSDYYPLVPHVFVMLAGLCAYRCSSSFLPIFSHHAPTPLGRGLEWMGRHSLAIYLGHQVVIYAVVVGFVYMLSI</sequence>
<dbReference type="AlphaFoldDB" id="A0A261F7H1"/>
<protein>
    <recommendedName>
        <fullName evidence="2">Heparan-alpha-glucosaminide N-acetyltransferase catalytic domain-containing protein</fullName>
    </recommendedName>
</protein>
<feature type="transmembrane region" description="Helical" evidence="1">
    <location>
        <begin position="106"/>
        <end position="125"/>
    </location>
</feature>
<feature type="transmembrane region" description="Helical" evidence="1">
    <location>
        <begin position="188"/>
        <end position="208"/>
    </location>
</feature>
<organism evidence="3 4">
    <name type="scientific">Alloscardovia macacae</name>
    <dbReference type="NCBI Taxonomy" id="1160091"/>
    <lineage>
        <taxon>Bacteria</taxon>
        <taxon>Bacillati</taxon>
        <taxon>Actinomycetota</taxon>
        <taxon>Actinomycetes</taxon>
        <taxon>Bifidobacteriales</taxon>
        <taxon>Bifidobacteriaceae</taxon>
        <taxon>Alloscardovia</taxon>
    </lineage>
</organism>
<reference evidence="3 4" key="1">
    <citation type="journal article" date="2017" name="BMC Genomics">
        <title>Comparative genomic and phylogenomic analyses of the Bifidobacteriaceae family.</title>
        <authorList>
            <person name="Lugli G.A."/>
            <person name="Milani C."/>
            <person name="Turroni F."/>
            <person name="Duranti S."/>
            <person name="Mancabelli L."/>
            <person name="Mangifesta M."/>
            <person name="Ferrario C."/>
            <person name="Modesto M."/>
            <person name="Mattarelli P."/>
            <person name="Jiri K."/>
            <person name="van Sinderen D."/>
            <person name="Ventura M."/>
        </authorList>
    </citation>
    <scope>NUCLEOTIDE SEQUENCE [LARGE SCALE GENOMIC DNA]</scope>
    <source>
        <strain evidence="3 4">DSM 24762</strain>
    </source>
</reference>
<dbReference type="EMBL" id="MWWT01000001">
    <property type="protein sequence ID" value="OZG55005.1"/>
    <property type="molecule type" value="Genomic_DNA"/>
</dbReference>
<evidence type="ECO:0000256" key="1">
    <source>
        <dbReference type="SAM" id="Phobius"/>
    </source>
</evidence>
<feature type="transmembrane region" description="Helical" evidence="1">
    <location>
        <begin position="132"/>
        <end position="152"/>
    </location>
</feature>
<dbReference type="Pfam" id="PF07786">
    <property type="entry name" value="HGSNAT_cat"/>
    <property type="match status" value="1"/>
</dbReference>
<dbReference type="RefSeq" id="WP_094726100.1">
    <property type="nucleotide sequence ID" value="NZ_JBHLWS010000011.1"/>
</dbReference>
<gene>
    <name evidence="3" type="ORF">ALMA_0330</name>
</gene>
<proteinExistence type="predicted"/>
<comment type="caution">
    <text evidence="3">The sequence shown here is derived from an EMBL/GenBank/DDBJ whole genome shotgun (WGS) entry which is preliminary data.</text>
</comment>
<keyword evidence="1" id="KW-0472">Membrane</keyword>
<feature type="transmembrane region" description="Helical" evidence="1">
    <location>
        <begin position="158"/>
        <end position="176"/>
    </location>
</feature>
<evidence type="ECO:0000313" key="3">
    <source>
        <dbReference type="EMBL" id="OZG55005.1"/>
    </source>
</evidence>
<dbReference type="InterPro" id="IPR012429">
    <property type="entry name" value="HGSNAT_cat"/>
</dbReference>
<keyword evidence="4" id="KW-1185">Reference proteome</keyword>
<evidence type="ECO:0000313" key="4">
    <source>
        <dbReference type="Proteomes" id="UP000243657"/>
    </source>
</evidence>
<feature type="transmembrane region" description="Helical" evidence="1">
    <location>
        <begin position="81"/>
        <end position="100"/>
    </location>
</feature>
<feature type="domain" description="Heparan-alpha-glucosaminide N-acetyltransferase catalytic" evidence="2">
    <location>
        <begin position="2"/>
        <end position="236"/>
    </location>
</feature>